<reference evidence="8 9" key="1">
    <citation type="submission" date="2024-02" db="EMBL/GenBank/DDBJ databases">
        <authorList>
            <person name="Daric V."/>
            <person name="Darras S."/>
        </authorList>
    </citation>
    <scope>NUCLEOTIDE SEQUENCE [LARGE SCALE GENOMIC DNA]</scope>
</reference>
<dbReference type="InterPro" id="IPR006634">
    <property type="entry name" value="TLC-dom"/>
</dbReference>
<feature type="transmembrane region" description="Helical" evidence="6">
    <location>
        <begin position="20"/>
        <end position="41"/>
    </location>
</feature>
<evidence type="ECO:0000256" key="3">
    <source>
        <dbReference type="ARBA" id="ARBA00022989"/>
    </source>
</evidence>
<keyword evidence="4 5" id="KW-0472">Membrane</keyword>
<feature type="domain" description="TLC" evidence="7">
    <location>
        <begin position="1"/>
        <end position="178"/>
    </location>
</feature>
<feature type="transmembrane region" description="Helical" evidence="6">
    <location>
        <begin position="53"/>
        <end position="74"/>
    </location>
</feature>
<dbReference type="PROSITE" id="PS50922">
    <property type="entry name" value="TLC"/>
    <property type="match status" value="1"/>
</dbReference>
<proteinExistence type="predicted"/>
<keyword evidence="2 5" id="KW-0812">Transmembrane</keyword>
<name>A0ABP0GCY7_CLALP</name>
<dbReference type="PANTHER" id="PTHR13439">
    <property type="entry name" value="CT120 PROTEIN"/>
    <property type="match status" value="1"/>
</dbReference>
<evidence type="ECO:0000313" key="9">
    <source>
        <dbReference type="Proteomes" id="UP001642483"/>
    </source>
</evidence>
<protein>
    <recommendedName>
        <fullName evidence="7">TLC domain-containing protein</fullName>
    </recommendedName>
</protein>
<keyword evidence="3 6" id="KW-1133">Transmembrane helix</keyword>
<evidence type="ECO:0000259" key="7">
    <source>
        <dbReference type="PROSITE" id="PS50922"/>
    </source>
</evidence>
<dbReference type="InterPro" id="IPR050846">
    <property type="entry name" value="TLCD"/>
</dbReference>
<evidence type="ECO:0000256" key="6">
    <source>
        <dbReference type="SAM" id="Phobius"/>
    </source>
</evidence>
<comment type="caution">
    <text evidence="8">The sequence shown here is derived from an EMBL/GenBank/DDBJ whole genome shotgun (WGS) entry which is preliminary data.</text>
</comment>
<evidence type="ECO:0000256" key="4">
    <source>
        <dbReference type="ARBA" id="ARBA00023136"/>
    </source>
</evidence>
<feature type="transmembrane region" description="Helical" evidence="6">
    <location>
        <begin position="146"/>
        <end position="166"/>
    </location>
</feature>
<sequence length="187" mass="22079">MTGIIQQHTQLFHLPSAVQLLFMMRKLTMTPCDAVFMLLYLPTTLDGYWGSLLHHFCMLVTYGTALVYSVYVHFCIARTIAEFSTPFVNTRWMLYKCKQQNSKVYLVNGIMMALAFLIFRILAMPYCYGRMYEQYYYHPIDFARLGIFPLLLVFAIIVDFLNIFWFKKIMKGIMKYMMVPNLKSKET</sequence>
<evidence type="ECO:0000256" key="1">
    <source>
        <dbReference type="ARBA" id="ARBA00004141"/>
    </source>
</evidence>
<dbReference type="EMBL" id="CAWYQH010000108">
    <property type="protein sequence ID" value="CAK8689648.1"/>
    <property type="molecule type" value="Genomic_DNA"/>
</dbReference>
<keyword evidence="9" id="KW-1185">Reference proteome</keyword>
<dbReference type="PANTHER" id="PTHR13439:SF0">
    <property type="entry name" value="TOPOISOMERASE I DAMAGE AFFECTED PROTEIN 4"/>
    <property type="match status" value="1"/>
</dbReference>
<organism evidence="8 9">
    <name type="scientific">Clavelina lepadiformis</name>
    <name type="common">Light-bulb sea squirt</name>
    <name type="synonym">Ascidia lepadiformis</name>
    <dbReference type="NCBI Taxonomy" id="159417"/>
    <lineage>
        <taxon>Eukaryota</taxon>
        <taxon>Metazoa</taxon>
        <taxon>Chordata</taxon>
        <taxon>Tunicata</taxon>
        <taxon>Ascidiacea</taxon>
        <taxon>Aplousobranchia</taxon>
        <taxon>Clavelinidae</taxon>
        <taxon>Clavelina</taxon>
    </lineage>
</organism>
<dbReference type="Pfam" id="PF03798">
    <property type="entry name" value="TRAM_LAG1_CLN8"/>
    <property type="match status" value="1"/>
</dbReference>
<comment type="subcellular location">
    <subcellularLocation>
        <location evidence="1">Membrane</location>
        <topology evidence="1">Multi-pass membrane protein</topology>
    </subcellularLocation>
</comment>
<evidence type="ECO:0000256" key="2">
    <source>
        <dbReference type="ARBA" id="ARBA00022692"/>
    </source>
</evidence>
<evidence type="ECO:0000256" key="5">
    <source>
        <dbReference type="PROSITE-ProRule" id="PRU00205"/>
    </source>
</evidence>
<gene>
    <name evidence="8" type="ORF">CVLEPA_LOCUS21620</name>
</gene>
<accession>A0ABP0GCY7</accession>
<evidence type="ECO:0000313" key="8">
    <source>
        <dbReference type="EMBL" id="CAK8689648.1"/>
    </source>
</evidence>
<feature type="transmembrane region" description="Helical" evidence="6">
    <location>
        <begin position="104"/>
        <end position="126"/>
    </location>
</feature>
<dbReference type="SMART" id="SM00724">
    <property type="entry name" value="TLC"/>
    <property type="match status" value="1"/>
</dbReference>
<dbReference type="Proteomes" id="UP001642483">
    <property type="component" value="Unassembled WGS sequence"/>
</dbReference>